<feature type="domain" description="F5/8 type C" evidence="6">
    <location>
        <begin position="795"/>
        <end position="943"/>
    </location>
</feature>
<proteinExistence type="inferred from homology"/>
<dbReference type="Gene3D" id="3.20.20.80">
    <property type="entry name" value="Glycosidases"/>
    <property type="match status" value="1"/>
</dbReference>
<dbReference type="InterPro" id="IPR017853">
    <property type="entry name" value="GH"/>
</dbReference>
<dbReference type="InterPro" id="IPR006103">
    <property type="entry name" value="Glyco_hydro_2_cat"/>
</dbReference>
<feature type="compositionally biased region" description="Polar residues" evidence="4">
    <location>
        <begin position="814"/>
        <end position="823"/>
    </location>
</feature>
<dbReference type="Pfam" id="PF02836">
    <property type="entry name" value="Glyco_hydro_2_C"/>
    <property type="match status" value="1"/>
</dbReference>
<dbReference type="SUPFAM" id="SSF49785">
    <property type="entry name" value="Galactose-binding domain-like"/>
    <property type="match status" value="2"/>
</dbReference>
<dbReference type="GO" id="GO:0004565">
    <property type="term" value="F:beta-galactosidase activity"/>
    <property type="evidence" value="ECO:0007669"/>
    <property type="project" value="UniProtKB-EC"/>
</dbReference>
<feature type="region of interest" description="Disordered" evidence="4">
    <location>
        <begin position="814"/>
        <end position="840"/>
    </location>
</feature>
<comment type="similarity">
    <text evidence="1">Belongs to the glycosyl hydrolase 2 family.</text>
</comment>
<sequence>MKSLHKLSLSLFAVLMLQTSYANDRLKINIGEGWKFSKTTADASSTAYDDASWATVTIPHTWNATDAQDGGGNYFRGIGWYRKSLLWDAAYAGKSVYIEVLAASLQAEVFVNGVSQGVHKGGYNAFRFDLTGKLSTTGDNKIAIKVDNRTIDDIAPLSGDFSVIGGIYRKIFLIVADPVHVDLKDSGANGLYLTTSEVSTASAKLEVKTTVVNESNVAKTVNLKAVVKNPDTFEGIDEVPNPIFNTAALAPGGTIATLEENTITIPAGDSYEFKEEITVANPHLWNGKVDPYRYLVDFTVTDGSTVVDAVSDYVGFRFFRADNNGFYLNGNLYPLRGVNRHQDWKDKGYAISDSMHNVDFGMIYEIGANAIRLAHYPQDPYFHELFDKYGIVVWVEIPFVDKFGSNKANFVATTKIQLREMIRQRYNRPSILMWGLQNEVSTGSYNTEMSVIVPELHAFAKAEDPSRLTVQAQAGSDQSGWTTDLFAKNQYPGWYQSGSFGSYMDNYKNKHSINGVYHPVGMSEYGAGGNPTQHEVYTKIPNVSVTTTGAFHSEEYQSAVHQQAIKDISTRSWIWGTFVWNMFDFASDSRNEGSQPGINDKGLVTHDRKIKKDSFYAYKVNWSNEPTVYIASRRFTERTADKAPVTVYTNGESVEVFLNGISQGVKNRTVDNCGILSWDDLLLTNKGMQGSSASENTIVAKSTINSVEYTDTVKWNRIISNSTDLTSTVVMIDNVNKTIYFSSTIKAEAVSLRILGVSGATVQVMQADGTTPVPSGNVTAGMKLIVTAEDGVTTAVYTFLSMKHLALNKPVTASKQENTTNTPVKAVDGDNTTRWSSGENASASAPHWLEVDLGKEYFISQVNVLWFDSETNHRAYQYQVLGKQQGATTYTTLADKTNNTTLGLVTSTVANKPARSIKINVTGSAQNASYNYPSIYELMVYGWRIESTVYTIDYAHKTIFVPFTGNNIEHPTFLSNITFLGQESHSIASNAYYITDGDKLEITDSNDAKTEFTIHIVQGRGINHLTSSSKVFTVGNTGETVCIHLNDWTKAKLEINDIAGKQIVNKEIQSNEKLSLAKGLYIISVSTEDLEKSTIKYLVQ</sequence>
<feature type="signal peptide" evidence="5">
    <location>
        <begin position="1"/>
        <end position="22"/>
    </location>
</feature>
<comment type="caution">
    <text evidence="7">The sequence shown here is derived from an EMBL/GenBank/DDBJ whole genome shotgun (WGS) entry which is preliminary data.</text>
</comment>
<dbReference type="InterPro" id="IPR013783">
    <property type="entry name" value="Ig-like_fold"/>
</dbReference>
<dbReference type="InterPro" id="IPR032311">
    <property type="entry name" value="DUF4982"/>
</dbReference>
<keyword evidence="3 7" id="KW-0326">Glycosidase</keyword>
<dbReference type="InterPro" id="IPR036156">
    <property type="entry name" value="Beta-gal/glucu_dom_sf"/>
</dbReference>
<accession>A0A5M8P2M1</accession>
<name>A0A5M8P2M1_9BACT</name>
<feature type="chain" id="PRO_5024450981" evidence="5">
    <location>
        <begin position="23"/>
        <end position="1100"/>
    </location>
</feature>
<dbReference type="Pfam" id="PF00754">
    <property type="entry name" value="F5_F8_type_C"/>
    <property type="match status" value="1"/>
</dbReference>
<gene>
    <name evidence="7" type="ORF">EZS26_001352</name>
</gene>
<dbReference type="Gene3D" id="2.60.120.260">
    <property type="entry name" value="Galactose-binding domain-like"/>
    <property type="match status" value="2"/>
</dbReference>
<evidence type="ECO:0000256" key="3">
    <source>
        <dbReference type="ARBA" id="ARBA00023295"/>
    </source>
</evidence>
<dbReference type="InterPro" id="IPR006104">
    <property type="entry name" value="Glyco_hydro_2_N"/>
</dbReference>
<dbReference type="Pfam" id="PF02837">
    <property type="entry name" value="Glyco_hydro_2_N"/>
    <property type="match status" value="1"/>
</dbReference>
<dbReference type="Gene3D" id="2.60.40.10">
    <property type="entry name" value="Immunoglobulins"/>
    <property type="match status" value="2"/>
</dbReference>
<dbReference type="InterPro" id="IPR051913">
    <property type="entry name" value="GH2_Domain-Containing"/>
</dbReference>
<dbReference type="PANTHER" id="PTHR42732">
    <property type="entry name" value="BETA-GALACTOSIDASE"/>
    <property type="match status" value="1"/>
</dbReference>
<dbReference type="SUPFAM" id="SSF51445">
    <property type="entry name" value="(Trans)glycosidases"/>
    <property type="match status" value="1"/>
</dbReference>
<dbReference type="PRINTS" id="PR00132">
    <property type="entry name" value="GLHYDRLASE2"/>
</dbReference>
<dbReference type="SUPFAM" id="SSF49303">
    <property type="entry name" value="beta-Galactosidase/glucuronidase domain"/>
    <property type="match status" value="1"/>
</dbReference>
<dbReference type="PROSITE" id="PS50022">
    <property type="entry name" value="FA58C_3"/>
    <property type="match status" value="1"/>
</dbReference>
<dbReference type="EMBL" id="SNRX01000007">
    <property type="protein sequence ID" value="KAA6302520.1"/>
    <property type="molecule type" value="Genomic_DNA"/>
</dbReference>
<evidence type="ECO:0000259" key="6">
    <source>
        <dbReference type="PROSITE" id="PS50022"/>
    </source>
</evidence>
<dbReference type="GO" id="GO:0005975">
    <property type="term" value="P:carbohydrate metabolic process"/>
    <property type="evidence" value="ECO:0007669"/>
    <property type="project" value="InterPro"/>
</dbReference>
<protein>
    <submittedName>
        <fullName evidence="7">Beta-galactosidase BoGH2A</fullName>
        <ecNumber evidence="7">3.2.1.23</ecNumber>
    </submittedName>
</protein>
<organism evidence="7 8">
    <name type="scientific">Candidatus Ordinivivax streblomastigis</name>
    <dbReference type="NCBI Taxonomy" id="2540710"/>
    <lineage>
        <taxon>Bacteria</taxon>
        <taxon>Pseudomonadati</taxon>
        <taxon>Bacteroidota</taxon>
        <taxon>Bacteroidia</taxon>
        <taxon>Bacteroidales</taxon>
        <taxon>Candidatus Ordinivivax</taxon>
    </lineage>
</organism>
<keyword evidence="2 7" id="KW-0378">Hydrolase</keyword>
<dbReference type="InterPro" id="IPR000421">
    <property type="entry name" value="FA58C"/>
</dbReference>
<evidence type="ECO:0000313" key="7">
    <source>
        <dbReference type="EMBL" id="KAA6302520.1"/>
    </source>
</evidence>
<dbReference type="PANTHER" id="PTHR42732:SF1">
    <property type="entry name" value="BETA-MANNOSIDASE"/>
    <property type="match status" value="1"/>
</dbReference>
<dbReference type="AlphaFoldDB" id="A0A5M8P2M1"/>
<evidence type="ECO:0000256" key="4">
    <source>
        <dbReference type="SAM" id="MobiDB-lite"/>
    </source>
</evidence>
<dbReference type="Pfam" id="PF00703">
    <property type="entry name" value="Glyco_hydro_2"/>
    <property type="match status" value="1"/>
</dbReference>
<keyword evidence="5" id="KW-0732">Signal</keyword>
<dbReference type="Pfam" id="PF16355">
    <property type="entry name" value="DUF4982"/>
    <property type="match status" value="1"/>
</dbReference>
<dbReference type="Proteomes" id="UP000324575">
    <property type="component" value="Unassembled WGS sequence"/>
</dbReference>
<dbReference type="EC" id="3.2.1.23" evidence="7"/>
<evidence type="ECO:0000256" key="2">
    <source>
        <dbReference type="ARBA" id="ARBA00022801"/>
    </source>
</evidence>
<dbReference type="InterPro" id="IPR008979">
    <property type="entry name" value="Galactose-bd-like_sf"/>
</dbReference>
<evidence type="ECO:0000313" key="8">
    <source>
        <dbReference type="Proteomes" id="UP000324575"/>
    </source>
</evidence>
<reference evidence="7 8" key="1">
    <citation type="submission" date="2019-03" db="EMBL/GenBank/DDBJ databases">
        <title>Single cell metagenomics reveals metabolic interactions within the superorganism composed of flagellate Streblomastix strix and complex community of Bacteroidetes bacteria on its surface.</title>
        <authorList>
            <person name="Treitli S.C."/>
            <person name="Kolisko M."/>
            <person name="Husnik F."/>
            <person name="Keeling P."/>
            <person name="Hampl V."/>
        </authorList>
    </citation>
    <scope>NUCLEOTIDE SEQUENCE [LARGE SCALE GENOMIC DNA]</scope>
    <source>
        <strain evidence="7">St1</strain>
    </source>
</reference>
<dbReference type="InterPro" id="IPR006101">
    <property type="entry name" value="Glyco_hydro_2"/>
</dbReference>
<dbReference type="InterPro" id="IPR006102">
    <property type="entry name" value="Ig-like_GH2"/>
</dbReference>
<feature type="compositionally biased region" description="Polar residues" evidence="4">
    <location>
        <begin position="830"/>
        <end position="840"/>
    </location>
</feature>
<evidence type="ECO:0000256" key="1">
    <source>
        <dbReference type="ARBA" id="ARBA00007401"/>
    </source>
</evidence>
<evidence type="ECO:0000256" key="5">
    <source>
        <dbReference type="SAM" id="SignalP"/>
    </source>
</evidence>